<evidence type="ECO:0000313" key="3">
    <source>
        <dbReference type="EMBL" id="MFC7670354.1"/>
    </source>
</evidence>
<feature type="transmembrane region" description="Helical" evidence="1">
    <location>
        <begin position="28"/>
        <end position="49"/>
    </location>
</feature>
<dbReference type="RefSeq" id="WP_380205803.1">
    <property type="nucleotide sequence ID" value="NZ_JBHTEK010000001.1"/>
</dbReference>
<gene>
    <name evidence="3" type="ORF">ACFQT0_25550</name>
</gene>
<dbReference type="InterPro" id="IPR018649">
    <property type="entry name" value="SHOCT"/>
</dbReference>
<dbReference type="InterPro" id="IPR016410">
    <property type="entry name" value="Phage_imm"/>
</dbReference>
<keyword evidence="1" id="KW-0812">Transmembrane</keyword>
<dbReference type="Proteomes" id="UP001596513">
    <property type="component" value="Unassembled WGS sequence"/>
</dbReference>
<evidence type="ECO:0000313" key="4">
    <source>
        <dbReference type="Proteomes" id="UP001596513"/>
    </source>
</evidence>
<accession>A0ABW2UBS4</accession>
<reference evidence="4" key="1">
    <citation type="journal article" date="2019" name="Int. J. Syst. Evol. Microbiol.">
        <title>The Global Catalogue of Microorganisms (GCM) 10K type strain sequencing project: providing services to taxonomists for standard genome sequencing and annotation.</title>
        <authorList>
            <consortium name="The Broad Institute Genomics Platform"/>
            <consortium name="The Broad Institute Genome Sequencing Center for Infectious Disease"/>
            <person name="Wu L."/>
            <person name="Ma J."/>
        </authorList>
    </citation>
    <scope>NUCLEOTIDE SEQUENCE [LARGE SCALE GENOMIC DNA]</scope>
    <source>
        <strain evidence="4">JCM 19635</strain>
    </source>
</reference>
<feature type="domain" description="SHOCT" evidence="2">
    <location>
        <begin position="63"/>
        <end position="86"/>
    </location>
</feature>
<dbReference type="Pfam" id="PF14373">
    <property type="entry name" value="Imm_superinfect"/>
    <property type="match status" value="1"/>
</dbReference>
<evidence type="ECO:0000256" key="1">
    <source>
        <dbReference type="SAM" id="Phobius"/>
    </source>
</evidence>
<sequence>MIVFPLLFIIHFIPSFIARKRPDFLLILLINILAGWSIIGWLIALYLALRKEPLRVPVTSVADELTKLNDLRNQGILTQQEFERQKVLLLNGRHA</sequence>
<keyword evidence="1" id="KW-1133">Transmembrane helix</keyword>
<comment type="caution">
    <text evidence="3">The sequence shown here is derived from an EMBL/GenBank/DDBJ whole genome shotgun (WGS) entry which is preliminary data.</text>
</comment>
<organism evidence="3 4">
    <name type="scientific">Hymenobacter humi</name>
    <dbReference type="NCBI Taxonomy" id="1411620"/>
    <lineage>
        <taxon>Bacteria</taxon>
        <taxon>Pseudomonadati</taxon>
        <taxon>Bacteroidota</taxon>
        <taxon>Cytophagia</taxon>
        <taxon>Cytophagales</taxon>
        <taxon>Hymenobacteraceae</taxon>
        <taxon>Hymenobacter</taxon>
    </lineage>
</organism>
<name>A0ABW2UBS4_9BACT</name>
<dbReference type="EMBL" id="JBHTEK010000001">
    <property type="protein sequence ID" value="MFC7670354.1"/>
    <property type="molecule type" value="Genomic_DNA"/>
</dbReference>
<keyword evidence="4" id="KW-1185">Reference proteome</keyword>
<evidence type="ECO:0000259" key="2">
    <source>
        <dbReference type="Pfam" id="PF09851"/>
    </source>
</evidence>
<keyword evidence="1" id="KW-0472">Membrane</keyword>
<dbReference type="Pfam" id="PF09851">
    <property type="entry name" value="SHOCT"/>
    <property type="match status" value="1"/>
</dbReference>
<protein>
    <submittedName>
        <fullName evidence="3">Superinfection immunity protein</fullName>
    </submittedName>
</protein>
<proteinExistence type="predicted"/>